<comment type="cofactor">
    <cofactor evidence="1">
        <name>FAD</name>
        <dbReference type="ChEBI" id="CHEBI:57692"/>
    </cofactor>
</comment>
<gene>
    <name evidence="7" type="ORF">GRF29_106g241533</name>
</gene>
<dbReference type="AlphaFoldDB" id="A0AAN6LWP8"/>
<evidence type="ECO:0000256" key="4">
    <source>
        <dbReference type="ARBA" id="ARBA00023002"/>
    </source>
</evidence>
<accession>A0AAN6LWP8</accession>
<keyword evidence="8" id="KW-1185">Reference proteome</keyword>
<dbReference type="SUPFAM" id="SSF51905">
    <property type="entry name" value="FAD/NAD(P)-binding domain"/>
    <property type="match status" value="1"/>
</dbReference>
<sequence length="276" mass="29702">MPFTKPILISGGGISSLLLASSLRSNNIPFIIYERDASPSFRAQGYRLRLSNEGLDAIEAALPPEKWEKFWAACGKTGGGDLAAYNAITGETLEAGGGLVTLITNVRPENMNDSDVMFGWTMGGSPGVIEPPNDNYTMVGKPAADIAKHLSRNWHPRFKPLFDNMVEQESAFWKITCSSPDGVPEWPNEPRVTVIGDAVHSMTPAGGIGANTAVRDSELLGRLLAQAGEFKEGITAAYEKEMRVYGSEAVKTSFRTAQGSLGVVPDLSRTIDPQNV</sequence>
<dbReference type="InterPro" id="IPR036188">
    <property type="entry name" value="FAD/NAD-bd_sf"/>
</dbReference>
<feature type="domain" description="FAD-binding" evidence="6">
    <location>
        <begin position="190"/>
        <end position="251"/>
    </location>
</feature>
<evidence type="ECO:0000313" key="7">
    <source>
        <dbReference type="EMBL" id="KAK3203650.1"/>
    </source>
</evidence>
<dbReference type="Proteomes" id="UP001280581">
    <property type="component" value="Unassembled WGS sequence"/>
</dbReference>
<comment type="caution">
    <text evidence="7">The sequence shown here is derived from an EMBL/GenBank/DDBJ whole genome shotgun (WGS) entry which is preliminary data.</text>
</comment>
<dbReference type="PANTHER" id="PTHR47178:SF5">
    <property type="entry name" value="FAD-BINDING DOMAIN-CONTAINING PROTEIN"/>
    <property type="match status" value="1"/>
</dbReference>
<dbReference type="EMBL" id="WVTA01000010">
    <property type="protein sequence ID" value="KAK3203650.1"/>
    <property type="molecule type" value="Genomic_DNA"/>
</dbReference>
<keyword evidence="5" id="KW-0503">Monooxygenase</keyword>
<dbReference type="GO" id="GO:0004497">
    <property type="term" value="F:monooxygenase activity"/>
    <property type="evidence" value="ECO:0007669"/>
    <property type="project" value="UniProtKB-KW"/>
</dbReference>
<proteinExistence type="predicted"/>
<organism evidence="7 8">
    <name type="scientific">Pseudopithomyces chartarum</name>
    <dbReference type="NCBI Taxonomy" id="1892770"/>
    <lineage>
        <taxon>Eukaryota</taxon>
        <taxon>Fungi</taxon>
        <taxon>Dikarya</taxon>
        <taxon>Ascomycota</taxon>
        <taxon>Pezizomycotina</taxon>
        <taxon>Dothideomycetes</taxon>
        <taxon>Pleosporomycetidae</taxon>
        <taxon>Pleosporales</taxon>
        <taxon>Massarineae</taxon>
        <taxon>Didymosphaeriaceae</taxon>
        <taxon>Pseudopithomyces</taxon>
    </lineage>
</organism>
<reference evidence="7 8" key="1">
    <citation type="submission" date="2021-02" db="EMBL/GenBank/DDBJ databases">
        <title>Genome assembly of Pseudopithomyces chartarum.</title>
        <authorList>
            <person name="Jauregui R."/>
            <person name="Singh J."/>
            <person name="Voisey C."/>
        </authorList>
    </citation>
    <scope>NUCLEOTIDE SEQUENCE [LARGE SCALE GENOMIC DNA]</scope>
    <source>
        <strain evidence="7 8">AGR01</strain>
    </source>
</reference>
<evidence type="ECO:0000256" key="3">
    <source>
        <dbReference type="ARBA" id="ARBA00022827"/>
    </source>
</evidence>
<evidence type="ECO:0000259" key="6">
    <source>
        <dbReference type="Pfam" id="PF01494"/>
    </source>
</evidence>
<dbReference type="GO" id="GO:0071949">
    <property type="term" value="F:FAD binding"/>
    <property type="evidence" value="ECO:0007669"/>
    <property type="project" value="InterPro"/>
</dbReference>
<dbReference type="Pfam" id="PF01494">
    <property type="entry name" value="FAD_binding_3"/>
    <property type="match status" value="1"/>
</dbReference>
<evidence type="ECO:0000256" key="2">
    <source>
        <dbReference type="ARBA" id="ARBA00022630"/>
    </source>
</evidence>
<keyword evidence="4" id="KW-0560">Oxidoreductase</keyword>
<keyword evidence="2" id="KW-0285">Flavoprotein</keyword>
<dbReference type="PANTHER" id="PTHR47178">
    <property type="entry name" value="MONOOXYGENASE, FAD-BINDING"/>
    <property type="match status" value="1"/>
</dbReference>
<evidence type="ECO:0000256" key="1">
    <source>
        <dbReference type="ARBA" id="ARBA00001974"/>
    </source>
</evidence>
<keyword evidence="3" id="KW-0274">FAD</keyword>
<name>A0AAN6LWP8_9PLEO</name>
<protein>
    <recommendedName>
        <fullName evidence="6">FAD-binding domain-containing protein</fullName>
    </recommendedName>
</protein>
<evidence type="ECO:0000313" key="8">
    <source>
        <dbReference type="Proteomes" id="UP001280581"/>
    </source>
</evidence>
<dbReference type="InterPro" id="IPR002938">
    <property type="entry name" value="FAD-bd"/>
</dbReference>
<evidence type="ECO:0000256" key="5">
    <source>
        <dbReference type="ARBA" id="ARBA00023033"/>
    </source>
</evidence>
<dbReference type="Gene3D" id="3.50.50.60">
    <property type="entry name" value="FAD/NAD(P)-binding domain"/>
    <property type="match status" value="2"/>
</dbReference>